<dbReference type="Pfam" id="PF13391">
    <property type="entry name" value="HNH_2"/>
    <property type="match status" value="1"/>
</dbReference>
<comment type="caution">
    <text evidence="3">The sequence shown here is derived from an EMBL/GenBank/DDBJ whole genome shotgun (WGS) entry which is preliminary data.</text>
</comment>
<organism evidence="3 4">
    <name type="scientific">Elaphomyces granulatus</name>
    <dbReference type="NCBI Taxonomy" id="519963"/>
    <lineage>
        <taxon>Eukaryota</taxon>
        <taxon>Fungi</taxon>
        <taxon>Dikarya</taxon>
        <taxon>Ascomycota</taxon>
        <taxon>Pezizomycotina</taxon>
        <taxon>Eurotiomycetes</taxon>
        <taxon>Eurotiomycetidae</taxon>
        <taxon>Eurotiales</taxon>
        <taxon>Elaphomycetaceae</taxon>
        <taxon>Elaphomyces</taxon>
    </lineage>
</organism>
<sequence>MQSGLRRSRCIAGEEPEHEPLSWPTRPRQKRPRLDTKQPARLGSAETEQPADLKHGPSPVASFSTPSVSGWEYLAAEANARIDRYLPLIGLDDNKLIPCLHAFINFLPPAGRASIATDILNCGNDDKKLFQVFENLSTALLYPMKTQRGKSSIQSSPHSRRQSQVNETVGELPSPVPREKSLWVQCLRRDNHRCVITKALEFGRWRDLGRPQNETKTHLEVAHIIPYSYGKYKDTATPSKAAAEMWEALYPCFPAIKEIAMNATRINDLFNAITMAAHLHKEFGEFSLAFEATEIPNVYNLKTYDHFSDQLLGILPADRRVELRAAPGMEEAPLPHPIFLSTHFAIAEILHASGMGETIDEQVRDVEEIGCLRANGRTNIAGLLAGTNWGVVVG</sequence>
<dbReference type="OrthoDB" id="2104739at2759"/>
<evidence type="ECO:0000313" key="3">
    <source>
        <dbReference type="EMBL" id="OXV11166.1"/>
    </source>
</evidence>
<feature type="domain" description="HNH nuclease" evidence="2">
    <location>
        <begin position="194"/>
        <end position="291"/>
    </location>
</feature>
<protein>
    <recommendedName>
        <fullName evidence="2">HNH nuclease domain-containing protein</fullName>
    </recommendedName>
</protein>
<feature type="region of interest" description="Disordered" evidence="1">
    <location>
        <begin position="147"/>
        <end position="175"/>
    </location>
</feature>
<name>A0A232M473_9EURO</name>
<evidence type="ECO:0000256" key="1">
    <source>
        <dbReference type="SAM" id="MobiDB-lite"/>
    </source>
</evidence>
<reference evidence="3 4" key="1">
    <citation type="journal article" date="2015" name="Environ. Microbiol.">
        <title>Metagenome sequence of Elaphomyces granulatus from sporocarp tissue reveals Ascomycota ectomycorrhizal fingerprints of genome expansion and a Proteobacteria-rich microbiome.</title>
        <authorList>
            <person name="Quandt C.A."/>
            <person name="Kohler A."/>
            <person name="Hesse C.N."/>
            <person name="Sharpton T.J."/>
            <person name="Martin F."/>
            <person name="Spatafora J.W."/>
        </authorList>
    </citation>
    <scope>NUCLEOTIDE SEQUENCE [LARGE SCALE GENOMIC DNA]</scope>
    <source>
        <strain evidence="3 4">OSC145934</strain>
    </source>
</reference>
<gene>
    <name evidence="3" type="ORF">Egran_01066</name>
</gene>
<dbReference type="InterPro" id="IPR003615">
    <property type="entry name" value="HNH_nuc"/>
</dbReference>
<dbReference type="AlphaFoldDB" id="A0A232M473"/>
<keyword evidence="4" id="KW-1185">Reference proteome</keyword>
<dbReference type="EMBL" id="NPHW01002577">
    <property type="protein sequence ID" value="OXV11166.1"/>
    <property type="molecule type" value="Genomic_DNA"/>
</dbReference>
<feature type="region of interest" description="Disordered" evidence="1">
    <location>
        <begin position="1"/>
        <end position="61"/>
    </location>
</feature>
<dbReference type="Proteomes" id="UP000243515">
    <property type="component" value="Unassembled WGS sequence"/>
</dbReference>
<proteinExistence type="predicted"/>
<feature type="compositionally biased region" description="Polar residues" evidence="1">
    <location>
        <begin position="149"/>
        <end position="167"/>
    </location>
</feature>
<evidence type="ECO:0000259" key="2">
    <source>
        <dbReference type="Pfam" id="PF13391"/>
    </source>
</evidence>
<accession>A0A232M473</accession>
<evidence type="ECO:0000313" key="4">
    <source>
        <dbReference type="Proteomes" id="UP000243515"/>
    </source>
</evidence>